<feature type="binding site" evidence="8">
    <location>
        <position position="14"/>
    </location>
    <ligand>
        <name>tRNA</name>
        <dbReference type="ChEBI" id="CHEBI:17843"/>
    </ligand>
</feature>
<feature type="site" description="Discriminates between blocked and unblocked aminoacyl-tRNA" evidence="8">
    <location>
        <position position="9"/>
    </location>
</feature>
<dbReference type="FunFam" id="3.40.50.1470:FF:000001">
    <property type="entry name" value="Peptidyl-tRNA hydrolase"/>
    <property type="match status" value="1"/>
</dbReference>
<dbReference type="PANTHER" id="PTHR17224">
    <property type="entry name" value="PEPTIDYL-TRNA HYDROLASE"/>
    <property type="match status" value="1"/>
</dbReference>
<proteinExistence type="inferred from homology"/>
<evidence type="ECO:0000256" key="7">
    <source>
        <dbReference type="ARBA" id="ARBA00050038"/>
    </source>
</evidence>
<reference evidence="12" key="1">
    <citation type="submission" date="2016-12" db="EMBL/GenBank/DDBJ databases">
        <authorList>
            <person name="Varghese N."/>
            <person name="Submissions S."/>
        </authorList>
    </citation>
    <scope>NUCLEOTIDE SEQUENCE [LARGE SCALE GENOMIC DNA]</scope>
    <source>
        <strain evidence="12">DSM 11544</strain>
    </source>
</reference>
<feature type="binding site" evidence="8">
    <location>
        <position position="111"/>
    </location>
    <ligand>
        <name>tRNA</name>
        <dbReference type="ChEBI" id="CHEBI:17843"/>
    </ligand>
</feature>
<feature type="binding site" evidence="8">
    <location>
        <position position="63"/>
    </location>
    <ligand>
        <name>tRNA</name>
        <dbReference type="ChEBI" id="CHEBI:17843"/>
    </ligand>
</feature>
<keyword evidence="12" id="KW-1185">Reference proteome</keyword>
<evidence type="ECO:0000256" key="10">
    <source>
        <dbReference type="RuleBase" id="RU004320"/>
    </source>
</evidence>
<comment type="subcellular location">
    <subcellularLocation>
        <location evidence="8">Cytoplasm</location>
    </subcellularLocation>
</comment>
<feature type="binding site" evidence="8">
    <location>
        <position position="65"/>
    </location>
    <ligand>
        <name>tRNA</name>
        <dbReference type="ChEBI" id="CHEBI:17843"/>
    </ligand>
</feature>
<comment type="similarity">
    <text evidence="5 8 10">Belongs to the PTH family.</text>
</comment>
<keyword evidence="2 8" id="KW-0820">tRNA-binding</keyword>
<dbReference type="STRING" id="1121395.SAMN02745215_02110"/>
<dbReference type="GO" id="GO:0005737">
    <property type="term" value="C:cytoplasm"/>
    <property type="evidence" value="ECO:0007669"/>
    <property type="project" value="UniProtKB-SubCell"/>
</dbReference>
<dbReference type="Gene3D" id="3.40.50.1470">
    <property type="entry name" value="Peptidyl-tRNA hydrolase"/>
    <property type="match status" value="1"/>
</dbReference>
<dbReference type="EMBL" id="FRDN01000006">
    <property type="protein sequence ID" value="SHN70575.1"/>
    <property type="molecule type" value="Genomic_DNA"/>
</dbReference>
<accession>A0A1M7TIM4</accession>
<evidence type="ECO:0000313" key="11">
    <source>
        <dbReference type="EMBL" id="SHN70575.1"/>
    </source>
</evidence>
<dbReference type="PANTHER" id="PTHR17224:SF1">
    <property type="entry name" value="PEPTIDYL-TRNA HYDROLASE"/>
    <property type="match status" value="1"/>
</dbReference>
<dbReference type="GO" id="GO:0004045">
    <property type="term" value="F:peptidyl-tRNA hydrolase activity"/>
    <property type="evidence" value="ECO:0007669"/>
    <property type="project" value="UniProtKB-UniRule"/>
</dbReference>
<evidence type="ECO:0000313" key="12">
    <source>
        <dbReference type="Proteomes" id="UP000184010"/>
    </source>
</evidence>
<dbReference type="GO" id="GO:0000049">
    <property type="term" value="F:tRNA binding"/>
    <property type="evidence" value="ECO:0007669"/>
    <property type="project" value="UniProtKB-UniRule"/>
</dbReference>
<evidence type="ECO:0000256" key="2">
    <source>
        <dbReference type="ARBA" id="ARBA00022555"/>
    </source>
</evidence>
<dbReference type="AlphaFoldDB" id="A0A1M7TIM4"/>
<comment type="catalytic activity">
    <reaction evidence="6 8 9">
        <text>an N-acyl-L-alpha-aminoacyl-tRNA + H2O = an N-acyl-L-amino acid + a tRNA + H(+)</text>
        <dbReference type="Rhea" id="RHEA:54448"/>
        <dbReference type="Rhea" id="RHEA-COMP:10123"/>
        <dbReference type="Rhea" id="RHEA-COMP:13883"/>
        <dbReference type="ChEBI" id="CHEBI:15377"/>
        <dbReference type="ChEBI" id="CHEBI:15378"/>
        <dbReference type="ChEBI" id="CHEBI:59874"/>
        <dbReference type="ChEBI" id="CHEBI:78442"/>
        <dbReference type="ChEBI" id="CHEBI:138191"/>
        <dbReference type="EC" id="3.1.1.29"/>
    </reaction>
</comment>
<dbReference type="CDD" id="cd00462">
    <property type="entry name" value="PTH"/>
    <property type="match status" value="1"/>
</dbReference>
<dbReference type="GO" id="GO:0072344">
    <property type="term" value="P:rescue of stalled ribosome"/>
    <property type="evidence" value="ECO:0007669"/>
    <property type="project" value="UniProtKB-UniRule"/>
</dbReference>
<evidence type="ECO:0000256" key="4">
    <source>
        <dbReference type="ARBA" id="ARBA00022884"/>
    </source>
</evidence>
<feature type="active site" description="Proton acceptor" evidence="8">
    <location>
        <position position="19"/>
    </location>
</feature>
<dbReference type="HAMAP" id="MF_00083">
    <property type="entry name" value="Pept_tRNA_hydro_bact"/>
    <property type="match status" value="1"/>
</dbReference>
<comment type="subunit">
    <text evidence="8">Monomer.</text>
</comment>
<dbReference type="RefSeq" id="WP_072772552.1">
    <property type="nucleotide sequence ID" value="NZ_FRDN01000006.1"/>
</dbReference>
<evidence type="ECO:0000256" key="9">
    <source>
        <dbReference type="RuleBase" id="RU000673"/>
    </source>
</evidence>
<dbReference type="SUPFAM" id="SSF53178">
    <property type="entry name" value="Peptidyl-tRNA hydrolase-like"/>
    <property type="match status" value="1"/>
</dbReference>
<evidence type="ECO:0000256" key="8">
    <source>
        <dbReference type="HAMAP-Rule" id="MF_00083"/>
    </source>
</evidence>
<evidence type="ECO:0000256" key="1">
    <source>
        <dbReference type="ARBA" id="ARBA00013260"/>
    </source>
</evidence>
<feature type="site" description="Stabilizes the basic form of H active site to accept a proton" evidence="8">
    <location>
        <position position="90"/>
    </location>
</feature>
<dbReference type="NCBIfam" id="TIGR00447">
    <property type="entry name" value="pth"/>
    <property type="match status" value="1"/>
</dbReference>
<keyword evidence="8" id="KW-0963">Cytoplasm</keyword>
<organism evidence="11 12">
    <name type="scientific">Desulfitobacterium chlororespirans DSM 11544</name>
    <dbReference type="NCBI Taxonomy" id="1121395"/>
    <lineage>
        <taxon>Bacteria</taxon>
        <taxon>Bacillati</taxon>
        <taxon>Bacillota</taxon>
        <taxon>Clostridia</taxon>
        <taxon>Eubacteriales</taxon>
        <taxon>Desulfitobacteriaceae</taxon>
        <taxon>Desulfitobacterium</taxon>
    </lineage>
</organism>
<dbReference type="InterPro" id="IPR036416">
    <property type="entry name" value="Pept_tRNA_hydro_sf"/>
</dbReference>
<sequence>MKLIVGLGNPGGQYAETRHNAGFLLLDCLAEELKLDFRPKFQGLMAETMMEGEKVYLLKPQTFMNLSGRSIRELAQFYKIAPEDIMVVYDDMDLPVGRLRLRSSGSAGGHNGIKSTIAELGTEEFWRLKVGIGRPTAGWDSARYVLASFAKEEIPVLEEILDKGMKAVTLWAKGDGDKAMNLYNR</sequence>
<keyword evidence="4 8" id="KW-0694">RNA-binding</keyword>
<comment type="function">
    <text evidence="8">Hydrolyzes ribosome-free peptidyl-tRNAs (with 1 or more amino acids incorporated), which drop off the ribosome during protein synthesis, or as a result of ribosome stalling.</text>
</comment>
<evidence type="ECO:0000256" key="6">
    <source>
        <dbReference type="ARBA" id="ARBA00048707"/>
    </source>
</evidence>
<comment type="function">
    <text evidence="8">Catalyzes the release of premature peptidyl moieties from peptidyl-tRNA molecules trapped in stalled 50S ribosomal subunits, and thus maintains levels of free tRNAs and 50S ribosomes.</text>
</comment>
<dbReference type="Proteomes" id="UP000184010">
    <property type="component" value="Unassembled WGS sequence"/>
</dbReference>
<evidence type="ECO:0000256" key="3">
    <source>
        <dbReference type="ARBA" id="ARBA00022801"/>
    </source>
</evidence>
<dbReference type="InterPro" id="IPR001328">
    <property type="entry name" value="Pept_tRNA_hydro"/>
</dbReference>
<dbReference type="GO" id="GO:0006515">
    <property type="term" value="P:protein quality control for misfolded or incompletely synthesized proteins"/>
    <property type="evidence" value="ECO:0007669"/>
    <property type="project" value="UniProtKB-UniRule"/>
</dbReference>
<dbReference type="Pfam" id="PF01195">
    <property type="entry name" value="Pept_tRNA_hydro"/>
    <property type="match status" value="1"/>
</dbReference>
<keyword evidence="3 8" id="KW-0378">Hydrolase</keyword>
<dbReference type="PROSITE" id="PS01195">
    <property type="entry name" value="PEPT_TRNA_HYDROL_1"/>
    <property type="match status" value="1"/>
</dbReference>
<gene>
    <name evidence="8" type="primary">pth</name>
    <name evidence="11" type="ORF">SAMN02745215_02110</name>
</gene>
<protein>
    <recommendedName>
        <fullName evidence="7 8">Peptidyl-tRNA hydrolase</fullName>
        <shortName evidence="8">Pth</shortName>
        <ecNumber evidence="1 8">3.1.1.29</ecNumber>
    </recommendedName>
</protein>
<dbReference type="InterPro" id="IPR018171">
    <property type="entry name" value="Pept_tRNA_hydro_CS"/>
</dbReference>
<dbReference type="EC" id="3.1.1.29" evidence="1 8"/>
<evidence type="ECO:0000256" key="5">
    <source>
        <dbReference type="ARBA" id="ARBA00038063"/>
    </source>
</evidence>
<dbReference type="PROSITE" id="PS01196">
    <property type="entry name" value="PEPT_TRNA_HYDROL_2"/>
    <property type="match status" value="1"/>
</dbReference>
<name>A0A1M7TIM4_9FIRM</name>